<name>A0AAN5D5T1_9BILA</name>
<keyword evidence="3" id="KW-1185">Reference proteome</keyword>
<organism evidence="2 3">
    <name type="scientific">Pristionchus mayeri</name>
    <dbReference type="NCBI Taxonomy" id="1317129"/>
    <lineage>
        <taxon>Eukaryota</taxon>
        <taxon>Metazoa</taxon>
        <taxon>Ecdysozoa</taxon>
        <taxon>Nematoda</taxon>
        <taxon>Chromadorea</taxon>
        <taxon>Rhabditida</taxon>
        <taxon>Rhabditina</taxon>
        <taxon>Diplogasteromorpha</taxon>
        <taxon>Diplogasteroidea</taxon>
        <taxon>Neodiplogasteridae</taxon>
        <taxon>Pristionchus</taxon>
    </lineage>
</organism>
<comment type="caution">
    <text evidence="2">The sequence shown here is derived from an EMBL/GenBank/DDBJ whole genome shotgun (WGS) entry which is preliminary data.</text>
</comment>
<evidence type="ECO:0000313" key="3">
    <source>
        <dbReference type="Proteomes" id="UP001328107"/>
    </source>
</evidence>
<dbReference type="AlphaFoldDB" id="A0AAN5D5T1"/>
<dbReference type="EMBL" id="BTRK01000006">
    <property type="protein sequence ID" value="GMR56525.1"/>
    <property type="molecule type" value="Genomic_DNA"/>
</dbReference>
<accession>A0AAN5D5T1</accession>
<feature type="region of interest" description="Disordered" evidence="1">
    <location>
        <begin position="352"/>
        <end position="381"/>
    </location>
</feature>
<protein>
    <submittedName>
        <fullName evidence="2">Uncharacterized protein</fullName>
    </submittedName>
</protein>
<proteinExistence type="predicted"/>
<evidence type="ECO:0000313" key="2">
    <source>
        <dbReference type="EMBL" id="GMR56525.1"/>
    </source>
</evidence>
<feature type="compositionally biased region" description="Low complexity" evidence="1">
    <location>
        <begin position="29"/>
        <end position="43"/>
    </location>
</feature>
<reference evidence="3" key="1">
    <citation type="submission" date="2022-10" db="EMBL/GenBank/DDBJ databases">
        <title>Genome assembly of Pristionchus species.</title>
        <authorList>
            <person name="Yoshida K."/>
            <person name="Sommer R.J."/>
        </authorList>
    </citation>
    <scope>NUCLEOTIDE SEQUENCE [LARGE SCALE GENOMIC DNA]</scope>
    <source>
        <strain evidence="3">RS5460</strain>
    </source>
</reference>
<dbReference type="Proteomes" id="UP001328107">
    <property type="component" value="Unassembled WGS sequence"/>
</dbReference>
<feature type="compositionally biased region" description="Polar residues" evidence="1">
    <location>
        <begin position="362"/>
        <end position="373"/>
    </location>
</feature>
<gene>
    <name evidence="2" type="ORF">PMAYCL1PPCAC_26720</name>
</gene>
<evidence type="ECO:0000256" key="1">
    <source>
        <dbReference type="SAM" id="MobiDB-lite"/>
    </source>
</evidence>
<sequence length="431" mass="49261">MAEPKQVTPVRVRPSRRTLFKAIPLLQGSKSKSSLQSPTDSPSATLPKVVKHRSEKIEIETDDFVPFLEADSGGFCDEVECSDEKAKKKKKRGSFMRYLKSFAGSKKSRSVESTIEEENYYERAIRRAEGALTSLRCMRYSIGEADHPWDASEYHQHIQRLHKMDSRGGVQEDAAAATDSSEQQLEQAGGPSLAEWLQLMIDTVEYNRRGFFEEVDELRCLLWELEEAKRIVSSIDYFNLIQILHHLQSRVVYDEEWAKLIVNGCRMLHKFKELRRIVILLVLMTSPSDERITEQDAEHIRTLILRETVGECTQWVKLLEWQRDIICCLLMRRQSSKEKKHAELASSASLRERASTVGGGSSCTTLPKTSLTRRSGMRPDAEDALRDAGIMDAKCREVMEAAAKDLGLRLEMESVRAMTRQKYPITLIYPQ</sequence>
<feature type="region of interest" description="Disordered" evidence="1">
    <location>
        <begin position="29"/>
        <end position="50"/>
    </location>
</feature>